<sequence length="264" mass="29748">MHEGDRFRSAAPVIQLNFQEISGSLEHQWRSGLSPDIIDVAPRTDLHDGAPHRPEHHSHSLPSGSINFSSASVQSNLFSHSWRHASWMALKDLASYINGSPNAYIVLLNWCKDLKGVPHEFLLLNVELQGPGSNRRALWLRLDRRSHRDATTSQLISSTSASGDTATVCEIAHPLFDSTRHRIEVQTTFTTPPPLYALRDLLFIVMEESPNYKFVPENCMFFCSVIYEDLFSLGRGRDIGVPSRFSMALAPSTRARIRARRQTL</sequence>
<evidence type="ECO:0000313" key="2">
    <source>
        <dbReference type="EMBL" id="KAF9517369.1"/>
    </source>
</evidence>
<name>A0A9P6B451_9AGAM</name>
<keyword evidence="3" id="KW-1185">Reference proteome</keyword>
<evidence type="ECO:0000313" key="3">
    <source>
        <dbReference type="Proteomes" id="UP000886523"/>
    </source>
</evidence>
<feature type="region of interest" description="Disordered" evidence="1">
    <location>
        <begin position="43"/>
        <end position="65"/>
    </location>
</feature>
<dbReference type="EMBL" id="MU128932">
    <property type="protein sequence ID" value="KAF9517369.1"/>
    <property type="molecule type" value="Genomic_DNA"/>
</dbReference>
<evidence type="ECO:0000256" key="1">
    <source>
        <dbReference type="SAM" id="MobiDB-lite"/>
    </source>
</evidence>
<gene>
    <name evidence="2" type="ORF">BS47DRAFT_525442</name>
</gene>
<reference evidence="2" key="1">
    <citation type="journal article" date="2020" name="Nat. Commun.">
        <title>Large-scale genome sequencing of mycorrhizal fungi provides insights into the early evolution of symbiotic traits.</title>
        <authorList>
            <person name="Miyauchi S."/>
            <person name="Kiss E."/>
            <person name="Kuo A."/>
            <person name="Drula E."/>
            <person name="Kohler A."/>
            <person name="Sanchez-Garcia M."/>
            <person name="Morin E."/>
            <person name="Andreopoulos B."/>
            <person name="Barry K.W."/>
            <person name="Bonito G."/>
            <person name="Buee M."/>
            <person name="Carver A."/>
            <person name="Chen C."/>
            <person name="Cichocki N."/>
            <person name="Clum A."/>
            <person name="Culley D."/>
            <person name="Crous P.W."/>
            <person name="Fauchery L."/>
            <person name="Girlanda M."/>
            <person name="Hayes R.D."/>
            <person name="Keri Z."/>
            <person name="LaButti K."/>
            <person name="Lipzen A."/>
            <person name="Lombard V."/>
            <person name="Magnuson J."/>
            <person name="Maillard F."/>
            <person name="Murat C."/>
            <person name="Nolan M."/>
            <person name="Ohm R.A."/>
            <person name="Pangilinan J."/>
            <person name="Pereira M.F."/>
            <person name="Perotto S."/>
            <person name="Peter M."/>
            <person name="Pfister S."/>
            <person name="Riley R."/>
            <person name="Sitrit Y."/>
            <person name="Stielow J.B."/>
            <person name="Szollosi G."/>
            <person name="Zifcakova L."/>
            <person name="Stursova M."/>
            <person name="Spatafora J.W."/>
            <person name="Tedersoo L."/>
            <person name="Vaario L.M."/>
            <person name="Yamada A."/>
            <person name="Yan M."/>
            <person name="Wang P."/>
            <person name="Xu J."/>
            <person name="Bruns T."/>
            <person name="Baldrian P."/>
            <person name="Vilgalys R."/>
            <person name="Dunand C."/>
            <person name="Henrissat B."/>
            <person name="Grigoriev I.V."/>
            <person name="Hibbett D."/>
            <person name="Nagy L.G."/>
            <person name="Martin F.M."/>
        </authorList>
    </citation>
    <scope>NUCLEOTIDE SEQUENCE</scope>
    <source>
        <strain evidence="2">UP504</strain>
    </source>
</reference>
<accession>A0A9P6B451</accession>
<dbReference type="AlphaFoldDB" id="A0A9P6B451"/>
<comment type="caution">
    <text evidence="2">The sequence shown here is derived from an EMBL/GenBank/DDBJ whole genome shotgun (WGS) entry which is preliminary data.</text>
</comment>
<proteinExistence type="predicted"/>
<organism evidence="2 3">
    <name type="scientific">Hydnum rufescens UP504</name>
    <dbReference type="NCBI Taxonomy" id="1448309"/>
    <lineage>
        <taxon>Eukaryota</taxon>
        <taxon>Fungi</taxon>
        <taxon>Dikarya</taxon>
        <taxon>Basidiomycota</taxon>
        <taxon>Agaricomycotina</taxon>
        <taxon>Agaricomycetes</taxon>
        <taxon>Cantharellales</taxon>
        <taxon>Hydnaceae</taxon>
        <taxon>Hydnum</taxon>
    </lineage>
</organism>
<feature type="compositionally biased region" description="Basic and acidic residues" evidence="1">
    <location>
        <begin position="43"/>
        <end position="53"/>
    </location>
</feature>
<dbReference type="Proteomes" id="UP000886523">
    <property type="component" value="Unassembled WGS sequence"/>
</dbReference>
<protein>
    <submittedName>
        <fullName evidence="2">Uncharacterized protein</fullName>
    </submittedName>
</protein>